<dbReference type="OrthoDB" id="1096234at2"/>
<proteinExistence type="predicted"/>
<dbReference type="GO" id="GO:0016747">
    <property type="term" value="F:acyltransferase activity, transferring groups other than amino-acyl groups"/>
    <property type="evidence" value="ECO:0007669"/>
    <property type="project" value="InterPro"/>
</dbReference>
<dbReference type="eggNOG" id="COG0454">
    <property type="taxonomic scope" value="Bacteria"/>
</dbReference>
<dbReference type="Proteomes" id="UP000027821">
    <property type="component" value="Unassembled WGS sequence"/>
</dbReference>
<organism evidence="2 3">
    <name type="scientific">Anditalea andensis</name>
    <dbReference type="NCBI Taxonomy" id="1048983"/>
    <lineage>
        <taxon>Bacteria</taxon>
        <taxon>Pseudomonadati</taxon>
        <taxon>Bacteroidota</taxon>
        <taxon>Cytophagia</taxon>
        <taxon>Cytophagales</taxon>
        <taxon>Cytophagaceae</taxon>
        <taxon>Anditalea</taxon>
    </lineage>
</organism>
<dbReference type="PROSITE" id="PS51186">
    <property type="entry name" value="GNAT"/>
    <property type="match status" value="1"/>
</dbReference>
<dbReference type="InterPro" id="IPR016181">
    <property type="entry name" value="Acyl_CoA_acyltransferase"/>
</dbReference>
<name>A0A074LNB3_9BACT</name>
<dbReference type="InterPro" id="IPR000182">
    <property type="entry name" value="GNAT_dom"/>
</dbReference>
<dbReference type="Gene3D" id="3.40.630.30">
    <property type="match status" value="1"/>
</dbReference>
<reference evidence="2 3" key="1">
    <citation type="submission" date="2014-04" db="EMBL/GenBank/DDBJ databases">
        <title>Characterization and application of a salt tolerant electro-active bacterium.</title>
        <authorList>
            <person name="Yang L."/>
            <person name="Wei S."/>
            <person name="Tay Q.X.M."/>
        </authorList>
    </citation>
    <scope>NUCLEOTIDE SEQUENCE [LARGE SCALE GENOMIC DNA]</scope>
    <source>
        <strain evidence="2 3">LY1</strain>
    </source>
</reference>
<accession>A0A074LNB3</accession>
<dbReference type="EMBL" id="JMIH01000011">
    <property type="protein sequence ID" value="KEO75417.1"/>
    <property type="molecule type" value="Genomic_DNA"/>
</dbReference>
<evidence type="ECO:0000313" key="3">
    <source>
        <dbReference type="Proteomes" id="UP000027821"/>
    </source>
</evidence>
<dbReference type="AlphaFoldDB" id="A0A074LNB3"/>
<sequence length="268" mass="30815">MGYNVKQSLTSPWIPLALIAKSKNQMNDKITNNLFEFWTLIGKLTNKLTETEYYSTISMSDSDWPNRIFALKESDSVIKELLKLNQEGSIPDLITVDKLNSFKSNKNFELLFWQKNMALNLKSVNVDYKRDKNIQQVKTKSDSVYFAKTASESFGYRVDCDVIFKIATFMENVHLFNYIKDDESLGCGIVFFDSYNNAGLHMIGTHPKGRRQGIGKIMTENLLLEAINNDKNFCVLHASLMGEPIYRKLGFETYGEIEIYKFLKNKGN</sequence>
<keyword evidence="3" id="KW-1185">Reference proteome</keyword>
<evidence type="ECO:0000259" key="1">
    <source>
        <dbReference type="PROSITE" id="PS51186"/>
    </source>
</evidence>
<dbReference type="SUPFAM" id="SSF55729">
    <property type="entry name" value="Acyl-CoA N-acyltransferases (Nat)"/>
    <property type="match status" value="1"/>
</dbReference>
<evidence type="ECO:0000313" key="2">
    <source>
        <dbReference type="EMBL" id="KEO75417.1"/>
    </source>
</evidence>
<feature type="domain" description="N-acetyltransferase" evidence="1">
    <location>
        <begin position="132"/>
        <end position="268"/>
    </location>
</feature>
<dbReference type="STRING" id="1048983.EL17_00705"/>
<protein>
    <recommendedName>
        <fullName evidence="1">N-acetyltransferase domain-containing protein</fullName>
    </recommendedName>
</protein>
<dbReference type="CDD" id="cd04301">
    <property type="entry name" value="NAT_SF"/>
    <property type="match status" value="1"/>
</dbReference>
<comment type="caution">
    <text evidence="2">The sequence shown here is derived from an EMBL/GenBank/DDBJ whole genome shotgun (WGS) entry which is preliminary data.</text>
</comment>
<gene>
    <name evidence="2" type="ORF">EL17_00705</name>
</gene>
<dbReference type="Pfam" id="PF13508">
    <property type="entry name" value="Acetyltransf_7"/>
    <property type="match status" value="1"/>
</dbReference>